<protein>
    <submittedName>
        <fullName evidence="2">Uncharacterized protein</fullName>
    </submittedName>
</protein>
<gene>
    <name evidence="2" type="ORF">FisN_17Lh121</name>
</gene>
<dbReference type="EMBL" id="BDSP01000143">
    <property type="protein sequence ID" value="GAX20171.1"/>
    <property type="molecule type" value="Genomic_DNA"/>
</dbReference>
<reference evidence="2 3" key="1">
    <citation type="journal article" date="2015" name="Plant Cell">
        <title>Oil accumulation by the oleaginous diatom Fistulifera solaris as revealed by the genome and transcriptome.</title>
        <authorList>
            <person name="Tanaka T."/>
            <person name="Maeda Y."/>
            <person name="Veluchamy A."/>
            <person name="Tanaka M."/>
            <person name="Abida H."/>
            <person name="Marechal E."/>
            <person name="Bowler C."/>
            <person name="Muto M."/>
            <person name="Sunaga Y."/>
            <person name="Tanaka M."/>
            <person name="Yoshino T."/>
            <person name="Taniguchi T."/>
            <person name="Fukuda Y."/>
            <person name="Nemoto M."/>
            <person name="Matsumoto M."/>
            <person name="Wong P.S."/>
            <person name="Aburatani S."/>
            <person name="Fujibuchi W."/>
        </authorList>
    </citation>
    <scope>NUCLEOTIDE SEQUENCE [LARGE SCALE GENOMIC DNA]</scope>
    <source>
        <strain evidence="2 3">JPCC DA0580</strain>
    </source>
</reference>
<proteinExistence type="predicted"/>
<comment type="caution">
    <text evidence="2">The sequence shown here is derived from an EMBL/GenBank/DDBJ whole genome shotgun (WGS) entry which is preliminary data.</text>
</comment>
<feature type="compositionally biased region" description="Basic and acidic residues" evidence="1">
    <location>
        <begin position="86"/>
        <end position="100"/>
    </location>
</feature>
<keyword evidence="3" id="KW-1185">Reference proteome</keyword>
<dbReference type="PANTHER" id="PTHR13507:SF0">
    <property type="entry name" value="PRKR-INTERACTING PROTEIN 1"/>
    <property type="match status" value="1"/>
</dbReference>
<dbReference type="AlphaFoldDB" id="A0A1Z5K281"/>
<name>A0A1Z5K281_FISSO</name>
<evidence type="ECO:0000313" key="2">
    <source>
        <dbReference type="EMBL" id="GAX20171.1"/>
    </source>
</evidence>
<dbReference type="GO" id="GO:0003725">
    <property type="term" value="F:double-stranded RNA binding"/>
    <property type="evidence" value="ECO:0007669"/>
    <property type="project" value="InterPro"/>
</dbReference>
<dbReference type="GO" id="GO:0004860">
    <property type="term" value="F:protein kinase inhibitor activity"/>
    <property type="evidence" value="ECO:0007669"/>
    <property type="project" value="TreeGrafter"/>
</dbReference>
<evidence type="ECO:0000256" key="1">
    <source>
        <dbReference type="SAM" id="MobiDB-lite"/>
    </source>
</evidence>
<feature type="compositionally biased region" description="Low complexity" evidence="1">
    <location>
        <begin position="75"/>
        <end position="85"/>
    </location>
</feature>
<feature type="compositionally biased region" description="Polar residues" evidence="1">
    <location>
        <begin position="1"/>
        <end position="13"/>
    </location>
</feature>
<evidence type="ECO:0000313" key="3">
    <source>
        <dbReference type="Proteomes" id="UP000198406"/>
    </source>
</evidence>
<dbReference type="OrthoDB" id="10067079at2759"/>
<accession>A0A1Z5K281</accession>
<dbReference type="PANTHER" id="PTHR13507">
    <property type="entry name" value="PRKR-INTERACTING PROTEIN 1"/>
    <property type="match status" value="1"/>
</dbReference>
<feature type="region of interest" description="Disordered" evidence="1">
    <location>
        <begin position="1"/>
        <end position="52"/>
    </location>
</feature>
<feature type="region of interest" description="Disordered" evidence="1">
    <location>
        <begin position="75"/>
        <end position="116"/>
    </location>
</feature>
<organism evidence="2 3">
    <name type="scientific">Fistulifera solaris</name>
    <name type="common">Oleaginous diatom</name>
    <dbReference type="NCBI Taxonomy" id="1519565"/>
    <lineage>
        <taxon>Eukaryota</taxon>
        <taxon>Sar</taxon>
        <taxon>Stramenopiles</taxon>
        <taxon>Ochrophyta</taxon>
        <taxon>Bacillariophyta</taxon>
        <taxon>Bacillariophyceae</taxon>
        <taxon>Bacillariophycidae</taxon>
        <taxon>Naviculales</taxon>
        <taxon>Naviculaceae</taxon>
        <taxon>Fistulifera</taxon>
    </lineage>
</organism>
<dbReference type="GO" id="GO:0005730">
    <property type="term" value="C:nucleolus"/>
    <property type="evidence" value="ECO:0007669"/>
    <property type="project" value="TreeGrafter"/>
</dbReference>
<sequence>MGRFSSVQTYTDTASDKRTVPYEQVKPLTTTTTSVQPEKVVNPYGSTAGAGSGEFHIYRQARAREMQRQAQLQRTAQEQAAARAFEQQRQRDAAECAARTEKRKRKREKQKEAKLRKRNLEQAGIVVVENAETEERNNVEEADEEFVYIPESKEDCYQGETHNDGSCIEKAKAVLESK</sequence>
<dbReference type="Proteomes" id="UP000198406">
    <property type="component" value="Unassembled WGS sequence"/>
</dbReference>
<feature type="compositionally biased region" description="Polar residues" evidence="1">
    <location>
        <begin position="27"/>
        <end position="36"/>
    </location>
</feature>
<dbReference type="GO" id="GO:0019901">
    <property type="term" value="F:protein kinase binding"/>
    <property type="evidence" value="ECO:0007669"/>
    <property type="project" value="TreeGrafter"/>
</dbReference>
<dbReference type="InterPro" id="IPR009548">
    <property type="entry name" value="Prkrip1"/>
</dbReference>
<dbReference type="InParanoid" id="A0A1Z5K281"/>
<dbReference type="Pfam" id="PF06658">
    <property type="entry name" value="DUF1168"/>
    <property type="match status" value="1"/>
</dbReference>